<proteinExistence type="predicted"/>
<gene>
    <name evidence="5" type="ORF">Fot_00840</name>
</gene>
<dbReference type="PANTHER" id="PTHR48060:SF21">
    <property type="entry name" value="L DOMAIN-LIKE PROTEIN"/>
    <property type="match status" value="1"/>
</dbReference>
<evidence type="ECO:0000313" key="5">
    <source>
        <dbReference type="EMBL" id="KAL2556101.1"/>
    </source>
</evidence>
<dbReference type="Gene3D" id="3.80.10.10">
    <property type="entry name" value="Ribonuclease Inhibitor"/>
    <property type="match status" value="1"/>
</dbReference>
<keyword evidence="2" id="KW-0732">Signal</keyword>
<dbReference type="InterPro" id="IPR053211">
    <property type="entry name" value="DNA_repair-toleration"/>
</dbReference>
<comment type="caution">
    <text evidence="5">The sequence shown here is derived from an EMBL/GenBank/DDBJ whole genome shotgun (WGS) entry which is preliminary data.</text>
</comment>
<feature type="domain" description="Leucine-rich repeat-containing N-terminal plant-type" evidence="4">
    <location>
        <begin position="3"/>
        <end position="36"/>
    </location>
</feature>
<dbReference type="AlphaFoldDB" id="A0ABD1X2R7"/>
<evidence type="ECO:0000256" key="1">
    <source>
        <dbReference type="ARBA" id="ARBA00022614"/>
    </source>
</evidence>
<dbReference type="Pfam" id="PF08263">
    <property type="entry name" value="LRRNT_2"/>
    <property type="match status" value="1"/>
</dbReference>
<dbReference type="InterPro" id="IPR013210">
    <property type="entry name" value="LRR_N_plant-typ"/>
</dbReference>
<organism evidence="5 6">
    <name type="scientific">Forsythia ovata</name>
    <dbReference type="NCBI Taxonomy" id="205694"/>
    <lineage>
        <taxon>Eukaryota</taxon>
        <taxon>Viridiplantae</taxon>
        <taxon>Streptophyta</taxon>
        <taxon>Embryophyta</taxon>
        <taxon>Tracheophyta</taxon>
        <taxon>Spermatophyta</taxon>
        <taxon>Magnoliopsida</taxon>
        <taxon>eudicotyledons</taxon>
        <taxon>Gunneridae</taxon>
        <taxon>Pentapetalae</taxon>
        <taxon>asterids</taxon>
        <taxon>lamiids</taxon>
        <taxon>Lamiales</taxon>
        <taxon>Oleaceae</taxon>
        <taxon>Forsythieae</taxon>
        <taxon>Forsythia</taxon>
    </lineage>
</organism>
<dbReference type="InterPro" id="IPR032675">
    <property type="entry name" value="LRR_dom_sf"/>
</dbReference>
<dbReference type="EMBL" id="JBFOLJ010000001">
    <property type="protein sequence ID" value="KAL2556101.1"/>
    <property type="molecule type" value="Genomic_DNA"/>
</dbReference>
<keyword evidence="1" id="KW-0433">Leucine-rich repeat</keyword>
<reference evidence="6" key="1">
    <citation type="submission" date="2024-07" db="EMBL/GenBank/DDBJ databases">
        <title>Two chromosome-level genome assemblies of Korean endemic species Abeliophyllum distichum and Forsythia ovata (Oleaceae).</title>
        <authorList>
            <person name="Jang H."/>
        </authorList>
    </citation>
    <scope>NUCLEOTIDE SEQUENCE [LARGE SCALE GENOMIC DNA]</scope>
</reference>
<sequence length="110" mass="12515">MWLLDFKASIFQDPNNLLLNWSTDTDHCATTAAHWYIISYDPLSANVVYLNFTGKASRVMPPSIGNLINFRVLSLSHNSFSSHIPSELGKFEFLRTFELHGCSFSRCILD</sequence>
<evidence type="ECO:0000259" key="4">
    <source>
        <dbReference type="Pfam" id="PF08263"/>
    </source>
</evidence>
<evidence type="ECO:0000313" key="6">
    <source>
        <dbReference type="Proteomes" id="UP001604277"/>
    </source>
</evidence>
<keyword evidence="3" id="KW-0677">Repeat</keyword>
<dbReference type="SUPFAM" id="SSF52058">
    <property type="entry name" value="L domain-like"/>
    <property type="match status" value="1"/>
</dbReference>
<evidence type="ECO:0000256" key="2">
    <source>
        <dbReference type="ARBA" id="ARBA00022729"/>
    </source>
</evidence>
<evidence type="ECO:0000256" key="3">
    <source>
        <dbReference type="ARBA" id="ARBA00022737"/>
    </source>
</evidence>
<dbReference type="PANTHER" id="PTHR48060">
    <property type="entry name" value="DNA DAMAGE-REPAIR/TOLERATION PROTEIN DRT100"/>
    <property type="match status" value="1"/>
</dbReference>
<dbReference type="Proteomes" id="UP001604277">
    <property type="component" value="Unassembled WGS sequence"/>
</dbReference>
<accession>A0ABD1X2R7</accession>
<dbReference type="Pfam" id="PF00560">
    <property type="entry name" value="LRR_1"/>
    <property type="match status" value="1"/>
</dbReference>
<name>A0ABD1X2R7_9LAMI</name>
<keyword evidence="6" id="KW-1185">Reference proteome</keyword>
<dbReference type="InterPro" id="IPR001611">
    <property type="entry name" value="Leu-rich_rpt"/>
</dbReference>
<protein>
    <submittedName>
        <fullName evidence="5">LRR receptor-like serine/threonine-protein kinase RPK2</fullName>
    </submittedName>
</protein>